<feature type="domain" description="Helicase C-terminal" evidence="2">
    <location>
        <begin position="54"/>
        <end position="198"/>
    </location>
</feature>
<dbReference type="CDD" id="cd18793">
    <property type="entry name" value="SF2_C_SNF"/>
    <property type="match status" value="1"/>
</dbReference>
<proteinExistence type="predicted"/>
<keyword evidence="3" id="KW-0347">Helicase</keyword>
<dbReference type="HOGENOM" id="CLU_552833_0_0_0"/>
<evidence type="ECO:0000313" key="4">
    <source>
        <dbReference type="Proteomes" id="UP000004358"/>
    </source>
</evidence>
<dbReference type="STRING" id="314230.DSM3645_14675"/>
<name>A3ZSD9_9BACT</name>
<protein>
    <submittedName>
        <fullName evidence="3">Prophage LambdaMc01, helicase, SNF2 family protein</fullName>
    </submittedName>
</protein>
<dbReference type="EMBL" id="AANZ01000008">
    <property type="protein sequence ID" value="EAQ80599.1"/>
    <property type="molecule type" value="Genomic_DNA"/>
</dbReference>
<evidence type="ECO:0000313" key="3">
    <source>
        <dbReference type="EMBL" id="EAQ80599.1"/>
    </source>
</evidence>
<keyword evidence="3" id="KW-0547">Nucleotide-binding</keyword>
<evidence type="ECO:0000256" key="1">
    <source>
        <dbReference type="ARBA" id="ARBA00022801"/>
    </source>
</evidence>
<comment type="caution">
    <text evidence="3">The sequence shown here is derived from an EMBL/GenBank/DDBJ whole genome shotgun (WGS) entry which is preliminary data.</text>
</comment>
<reference evidence="3 4" key="1">
    <citation type="submission" date="2006-02" db="EMBL/GenBank/DDBJ databases">
        <authorList>
            <person name="Amann R."/>
            <person name="Ferriera S."/>
            <person name="Johnson J."/>
            <person name="Kravitz S."/>
            <person name="Halpern A."/>
            <person name="Remington K."/>
            <person name="Beeson K."/>
            <person name="Tran B."/>
            <person name="Rogers Y.-H."/>
            <person name="Friedman R."/>
            <person name="Venter J.C."/>
        </authorList>
    </citation>
    <scope>NUCLEOTIDE SEQUENCE [LARGE SCALE GENOMIC DNA]</scope>
    <source>
        <strain evidence="3 4">DSM 3645</strain>
    </source>
</reference>
<dbReference type="Pfam" id="PF00271">
    <property type="entry name" value="Helicase_C"/>
    <property type="match status" value="1"/>
</dbReference>
<keyword evidence="1" id="KW-0378">Hydrolase</keyword>
<dbReference type="GO" id="GO:0016787">
    <property type="term" value="F:hydrolase activity"/>
    <property type="evidence" value="ECO:0007669"/>
    <property type="project" value="UniProtKB-KW"/>
</dbReference>
<organism evidence="3 4">
    <name type="scientific">Blastopirellula marina DSM 3645</name>
    <dbReference type="NCBI Taxonomy" id="314230"/>
    <lineage>
        <taxon>Bacteria</taxon>
        <taxon>Pseudomonadati</taxon>
        <taxon>Planctomycetota</taxon>
        <taxon>Planctomycetia</taxon>
        <taxon>Pirellulales</taxon>
        <taxon>Pirellulaceae</taxon>
        <taxon>Blastopirellula</taxon>
    </lineage>
</organism>
<dbReference type="InterPro" id="IPR001650">
    <property type="entry name" value="Helicase_C-like"/>
</dbReference>
<evidence type="ECO:0000259" key="2">
    <source>
        <dbReference type="PROSITE" id="PS51194"/>
    </source>
</evidence>
<dbReference type="InterPro" id="IPR027417">
    <property type="entry name" value="P-loop_NTPase"/>
</dbReference>
<dbReference type="AlphaFoldDB" id="A3ZSD9"/>
<sequence>MEKEIHRQSADSDVDDIEDEAYGADEQQTLEDLYALLGEGLLIVRECPDLKWEFIKEKVVDLAGEEKIVFFAQPIETVTTFVNFLKREYGEDVSVIIGGQSDAERSAEVEKFLKPDGARFLVSSKAGGEGINLQVARRLVHIDVPWNPMDMEQRVGRVHRFGSRRNIVVDTIVVKDSREEHAYRAAREKLRLIASTLVTPERFEALFSRVICLLPSEELQHLLIADDLGPLSHQNEQQLAQMVREGYERWQAFDSKYAEQQRQIRAQNPGIAAWDDLRHFMLGYSKTIVEEGFFAERFELDGDCTKAVQTASPVLKLSDDSLVACQDLGGLPAYGPNGQIAWQFGINHPLAMSALVKAAFEKEKVGPAFIRWSRDREFFDKNVHVTVLAFLRLTLRADENRGWQEYATALRLFAVNSSGESRGLSSEESRVFFSGLYHATVRSKVPGEAPSCEELCRLEQEIAEQLRRPSTEDIQERKRHAVASIFVGIVEKQ</sequence>
<gene>
    <name evidence="3" type="ORF">DSM3645_14675</name>
</gene>
<accession>A3ZSD9</accession>
<dbReference type="PROSITE" id="PS51194">
    <property type="entry name" value="HELICASE_CTER"/>
    <property type="match status" value="1"/>
</dbReference>
<keyword evidence="3" id="KW-0067">ATP-binding</keyword>
<dbReference type="InterPro" id="IPR049730">
    <property type="entry name" value="SNF2/RAD54-like_C"/>
</dbReference>
<dbReference type="SUPFAM" id="SSF52540">
    <property type="entry name" value="P-loop containing nucleoside triphosphate hydrolases"/>
    <property type="match status" value="1"/>
</dbReference>
<dbReference type="PANTHER" id="PTHR10799">
    <property type="entry name" value="SNF2/RAD54 HELICASE FAMILY"/>
    <property type="match status" value="1"/>
</dbReference>
<dbReference type="Proteomes" id="UP000004358">
    <property type="component" value="Unassembled WGS sequence"/>
</dbReference>
<dbReference type="eggNOG" id="COG0553">
    <property type="taxonomic scope" value="Bacteria"/>
</dbReference>
<dbReference type="SMART" id="SM00490">
    <property type="entry name" value="HELICc"/>
    <property type="match status" value="1"/>
</dbReference>
<dbReference type="GO" id="GO:0004386">
    <property type="term" value="F:helicase activity"/>
    <property type="evidence" value="ECO:0007669"/>
    <property type="project" value="UniProtKB-KW"/>
</dbReference>
<dbReference type="Gene3D" id="3.40.50.300">
    <property type="entry name" value="P-loop containing nucleotide triphosphate hydrolases"/>
    <property type="match status" value="1"/>
</dbReference>